<sequence>MGWISPKSVKKKATGLTPADEKEEENESDRDDLSECSYQSSNEASVIQQNEYNTDRDPDADLRNLDCFHGFLPRWEAEEILMQTGDYLVRKKEQNDEVVTILSIRAEQTPPKFWHLIVPKVEDKWMVTDSLAITDLGVYLSGKRNDGQPILENDQRSILRHSIPRQAWELRSNQVQLGKKVGEGAFGEVFLGTLQLDTDRSLPVAVKRLKNVTVLAEQKEQFVSEARLCRRLHHENIVKFRGVMVEKTPFLMVLEWADGGSLLDALRKFGSTYNNMQKTLFCVQAAQGFRYLEKNRIIHRDIAARNCLIGSGRVKVSDFGLSLFSHELRKIDLTTEILPIRWLAPETFSSWVFSNKTDVYSFGVMMWEVFALGRTPYSDLDSKQVAQGVLGGMYLQPPRDTPDGVSNLILLCQSNDPMKRPNFLKLKLHLRKEYDKLAGRRGFVNFFKKKTY</sequence>
<evidence type="ECO:0000256" key="1">
    <source>
        <dbReference type="ARBA" id="ARBA00022679"/>
    </source>
</evidence>
<dbReference type="InterPro" id="IPR020635">
    <property type="entry name" value="Tyr_kinase_cat_dom"/>
</dbReference>
<keyword evidence="5 9" id="KW-0829">Tyrosine-protein kinase</keyword>
<keyword evidence="4 8" id="KW-0067">ATP-binding</keyword>
<dbReference type="SUPFAM" id="SSF56112">
    <property type="entry name" value="Protein kinase-like (PK-like)"/>
    <property type="match status" value="1"/>
</dbReference>
<keyword evidence="2 8" id="KW-0547">Nucleotide-binding</keyword>
<dbReference type="GO" id="GO:0005524">
    <property type="term" value="F:ATP binding"/>
    <property type="evidence" value="ECO:0007669"/>
    <property type="project" value="UniProtKB-UniRule"/>
</dbReference>
<evidence type="ECO:0000313" key="13">
    <source>
        <dbReference type="Proteomes" id="UP000887575"/>
    </source>
</evidence>
<dbReference type="InterPro" id="IPR000719">
    <property type="entry name" value="Prot_kinase_dom"/>
</dbReference>
<dbReference type="PROSITE" id="PS50011">
    <property type="entry name" value="PROTEIN_KINASE_DOM"/>
    <property type="match status" value="1"/>
</dbReference>
<dbReference type="Pfam" id="PF00017">
    <property type="entry name" value="SH2"/>
    <property type="match status" value="1"/>
</dbReference>
<dbReference type="WBParaSite" id="MBELARI_LOCUS17540">
    <property type="protein sequence ID" value="MBELARI_LOCUS17540"/>
    <property type="gene ID" value="MBELARI_LOCUS17540"/>
</dbReference>
<evidence type="ECO:0000256" key="2">
    <source>
        <dbReference type="ARBA" id="ARBA00022741"/>
    </source>
</evidence>
<protein>
    <recommendedName>
        <fullName evidence="9">Tyrosine-protein kinase</fullName>
        <ecNumber evidence="9">2.7.10.2</ecNumber>
    </recommendedName>
</protein>
<evidence type="ECO:0000259" key="11">
    <source>
        <dbReference type="PROSITE" id="PS50001"/>
    </source>
</evidence>
<organism evidence="13 14">
    <name type="scientific">Mesorhabditis belari</name>
    <dbReference type="NCBI Taxonomy" id="2138241"/>
    <lineage>
        <taxon>Eukaryota</taxon>
        <taxon>Metazoa</taxon>
        <taxon>Ecdysozoa</taxon>
        <taxon>Nematoda</taxon>
        <taxon>Chromadorea</taxon>
        <taxon>Rhabditida</taxon>
        <taxon>Rhabditina</taxon>
        <taxon>Rhabditomorpha</taxon>
        <taxon>Rhabditoidea</taxon>
        <taxon>Rhabditidae</taxon>
        <taxon>Mesorhabditinae</taxon>
        <taxon>Mesorhabditis</taxon>
    </lineage>
</organism>
<evidence type="ECO:0000256" key="8">
    <source>
        <dbReference type="PROSITE-ProRule" id="PRU10141"/>
    </source>
</evidence>
<keyword evidence="7" id="KW-0727">SH2 domain</keyword>
<reference evidence="14" key="1">
    <citation type="submission" date="2024-02" db="UniProtKB">
        <authorList>
            <consortium name="WormBaseParasite"/>
        </authorList>
    </citation>
    <scope>IDENTIFICATION</scope>
</reference>
<dbReference type="Pfam" id="PF07714">
    <property type="entry name" value="PK_Tyr_Ser-Thr"/>
    <property type="match status" value="1"/>
</dbReference>
<feature type="compositionally biased region" description="Polar residues" evidence="10">
    <location>
        <begin position="36"/>
        <end position="48"/>
    </location>
</feature>
<keyword evidence="13" id="KW-1185">Reference proteome</keyword>
<dbReference type="InterPro" id="IPR036860">
    <property type="entry name" value="SH2_dom_sf"/>
</dbReference>
<evidence type="ECO:0000313" key="14">
    <source>
        <dbReference type="WBParaSite" id="MBELARI_LOCUS17540"/>
    </source>
</evidence>
<proteinExistence type="inferred from homology"/>
<dbReference type="PRINTS" id="PR00109">
    <property type="entry name" value="TYRKINASE"/>
</dbReference>
<evidence type="ECO:0000256" key="6">
    <source>
        <dbReference type="ARBA" id="ARBA00051245"/>
    </source>
</evidence>
<name>A0AAF3EU01_9BILA</name>
<dbReference type="GO" id="GO:0004715">
    <property type="term" value="F:non-membrane spanning protein tyrosine kinase activity"/>
    <property type="evidence" value="ECO:0007669"/>
    <property type="project" value="UniProtKB-EC"/>
</dbReference>
<comment type="catalytic activity">
    <reaction evidence="6 9">
        <text>L-tyrosyl-[protein] + ATP = O-phospho-L-tyrosyl-[protein] + ADP + H(+)</text>
        <dbReference type="Rhea" id="RHEA:10596"/>
        <dbReference type="Rhea" id="RHEA-COMP:10136"/>
        <dbReference type="Rhea" id="RHEA-COMP:20101"/>
        <dbReference type="ChEBI" id="CHEBI:15378"/>
        <dbReference type="ChEBI" id="CHEBI:30616"/>
        <dbReference type="ChEBI" id="CHEBI:46858"/>
        <dbReference type="ChEBI" id="CHEBI:61978"/>
        <dbReference type="ChEBI" id="CHEBI:456216"/>
        <dbReference type="EC" id="2.7.10.2"/>
    </reaction>
</comment>
<dbReference type="SUPFAM" id="SSF55550">
    <property type="entry name" value="SH2 domain"/>
    <property type="match status" value="1"/>
</dbReference>
<dbReference type="PROSITE" id="PS00107">
    <property type="entry name" value="PROTEIN_KINASE_ATP"/>
    <property type="match status" value="1"/>
</dbReference>
<keyword evidence="1 9" id="KW-0808">Transferase</keyword>
<feature type="binding site" evidence="8">
    <location>
        <position position="207"/>
    </location>
    <ligand>
        <name>ATP</name>
        <dbReference type="ChEBI" id="CHEBI:30616"/>
    </ligand>
</feature>
<feature type="domain" description="Protein kinase" evidence="12">
    <location>
        <begin position="175"/>
        <end position="437"/>
    </location>
</feature>
<dbReference type="InterPro" id="IPR011009">
    <property type="entry name" value="Kinase-like_dom_sf"/>
</dbReference>
<evidence type="ECO:0000256" key="4">
    <source>
        <dbReference type="ARBA" id="ARBA00022840"/>
    </source>
</evidence>
<evidence type="ECO:0000256" key="9">
    <source>
        <dbReference type="RuleBase" id="RU362096"/>
    </source>
</evidence>
<dbReference type="SMART" id="SM00252">
    <property type="entry name" value="SH2"/>
    <property type="match status" value="1"/>
</dbReference>
<accession>A0AAF3EU01</accession>
<dbReference type="InterPro" id="IPR017441">
    <property type="entry name" value="Protein_kinase_ATP_BS"/>
</dbReference>
<keyword evidence="3 9" id="KW-0418">Kinase</keyword>
<dbReference type="Proteomes" id="UP000887575">
    <property type="component" value="Unassembled WGS sequence"/>
</dbReference>
<dbReference type="PROSITE" id="PS50001">
    <property type="entry name" value="SH2"/>
    <property type="match status" value="1"/>
</dbReference>
<dbReference type="AlphaFoldDB" id="A0AAF3EU01"/>
<evidence type="ECO:0000259" key="12">
    <source>
        <dbReference type="PROSITE" id="PS50011"/>
    </source>
</evidence>
<dbReference type="CDD" id="cd00192">
    <property type="entry name" value="PTKc"/>
    <property type="match status" value="1"/>
</dbReference>
<evidence type="ECO:0000256" key="3">
    <source>
        <dbReference type="ARBA" id="ARBA00022777"/>
    </source>
</evidence>
<evidence type="ECO:0000256" key="10">
    <source>
        <dbReference type="SAM" id="MobiDB-lite"/>
    </source>
</evidence>
<dbReference type="Gene3D" id="1.10.510.10">
    <property type="entry name" value="Transferase(Phosphotransferase) domain 1"/>
    <property type="match status" value="1"/>
</dbReference>
<dbReference type="PANTHER" id="PTHR24418">
    <property type="entry name" value="TYROSINE-PROTEIN KINASE"/>
    <property type="match status" value="1"/>
</dbReference>
<feature type="region of interest" description="Disordered" evidence="10">
    <location>
        <begin position="1"/>
        <end position="48"/>
    </location>
</feature>
<feature type="domain" description="SH2" evidence="11">
    <location>
        <begin position="67"/>
        <end position="163"/>
    </location>
</feature>
<evidence type="ECO:0000256" key="5">
    <source>
        <dbReference type="ARBA" id="ARBA00023137"/>
    </source>
</evidence>
<dbReference type="EC" id="2.7.10.2" evidence="9"/>
<dbReference type="PROSITE" id="PS00109">
    <property type="entry name" value="PROTEIN_KINASE_TYR"/>
    <property type="match status" value="1"/>
</dbReference>
<evidence type="ECO:0000256" key="7">
    <source>
        <dbReference type="PROSITE-ProRule" id="PRU00191"/>
    </source>
</evidence>
<dbReference type="InterPro" id="IPR050198">
    <property type="entry name" value="Non-receptor_tyrosine_kinases"/>
</dbReference>
<dbReference type="InterPro" id="IPR000980">
    <property type="entry name" value="SH2"/>
</dbReference>
<comment type="similarity">
    <text evidence="9">Belongs to the protein kinase superfamily. Tyr protein kinase family.</text>
</comment>
<dbReference type="InterPro" id="IPR001245">
    <property type="entry name" value="Ser-Thr/Tyr_kinase_cat_dom"/>
</dbReference>
<dbReference type="InterPro" id="IPR008266">
    <property type="entry name" value="Tyr_kinase_AS"/>
</dbReference>
<feature type="compositionally biased region" description="Acidic residues" evidence="10">
    <location>
        <begin position="21"/>
        <end position="34"/>
    </location>
</feature>
<dbReference type="SMART" id="SM00219">
    <property type="entry name" value="TyrKc"/>
    <property type="match status" value="1"/>
</dbReference>
<dbReference type="Gene3D" id="3.30.505.10">
    <property type="entry name" value="SH2 domain"/>
    <property type="match status" value="1"/>
</dbReference>